<evidence type="ECO:0008006" key="4">
    <source>
        <dbReference type="Google" id="ProtNLM"/>
    </source>
</evidence>
<sequence>MSCGATSRDSEGLKAPMKSFKSYLCAALAVGAATSALSAAHAAPTSPTSIGFAGALPDFKSVDLETRHVYDYTFASAPTDWKIASGVWEMTNRWSCSPGWSWFGGRSDETAAIWNKRKLAGDVSAQVYFAFKMGMTGVDSWPEYPADAALTILGDGKNLGTGYTFIAGADDNTHSVLMKNGVVVASSSAPAAVLPRLSDGNPGNDAMHRRWWFSRVDKSGSKISCYIDDKLVLSYDDAAPLKSGQTAVWTYNNGLMLARVQLYYQQEIRPVYTKTILAKAAPKPVPARSKAAPRLAKALK</sequence>
<accession>A0A2S8SSM5</accession>
<proteinExistence type="predicted"/>
<protein>
    <recommendedName>
        <fullName evidence="4">3-keto-disaccharide hydrolase domain-containing protein</fullName>
    </recommendedName>
</protein>
<comment type="caution">
    <text evidence="2">The sequence shown here is derived from an EMBL/GenBank/DDBJ whole genome shotgun (WGS) entry which is preliminary data.</text>
</comment>
<dbReference type="Proteomes" id="UP000237684">
    <property type="component" value="Unassembled WGS sequence"/>
</dbReference>
<dbReference type="Gene3D" id="2.60.120.560">
    <property type="entry name" value="Exo-inulinase, domain 1"/>
    <property type="match status" value="1"/>
</dbReference>
<feature type="signal peptide" evidence="1">
    <location>
        <begin position="1"/>
        <end position="42"/>
    </location>
</feature>
<gene>
    <name evidence="2" type="ORF">B1R32_1085</name>
</gene>
<keyword evidence="3" id="KW-1185">Reference proteome</keyword>
<evidence type="ECO:0000313" key="2">
    <source>
        <dbReference type="EMBL" id="PQV63801.1"/>
    </source>
</evidence>
<reference evidence="2 3" key="1">
    <citation type="journal article" date="2018" name="Syst. Appl. Microbiol.">
        <title>Abditibacterium utsteinense sp. nov., the first cultivated member of candidate phylum FBP, isolated from ice-free Antarctic soil samples.</title>
        <authorList>
            <person name="Tahon G."/>
            <person name="Tytgat B."/>
            <person name="Lebbe L."/>
            <person name="Carlier A."/>
            <person name="Willems A."/>
        </authorList>
    </citation>
    <scope>NUCLEOTIDE SEQUENCE [LARGE SCALE GENOMIC DNA]</scope>
    <source>
        <strain evidence="2 3">LMG 29911</strain>
    </source>
</reference>
<organism evidence="2 3">
    <name type="scientific">Abditibacterium utsteinense</name>
    <dbReference type="NCBI Taxonomy" id="1960156"/>
    <lineage>
        <taxon>Bacteria</taxon>
        <taxon>Pseudomonadati</taxon>
        <taxon>Abditibacteriota</taxon>
        <taxon>Abditibacteriia</taxon>
        <taxon>Abditibacteriales</taxon>
        <taxon>Abditibacteriaceae</taxon>
        <taxon>Abditibacterium</taxon>
    </lineage>
</organism>
<dbReference type="AlphaFoldDB" id="A0A2S8SSM5"/>
<dbReference type="EMBL" id="NIGF01000008">
    <property type="protein sequence ID" value="PQV63801.1"/>
    <property type="molecule type" value="Genomic_DNA"/>
</dbReference>
<feature type="chain" id="PRO_5015413272" description="3-keto-disaccharide hydrolase domain-containing protein" evidence="1">
    <location>
        <begin position="43"/>
        <end position="300"/>
    </location>
</feature>
<keyword evidence="1" id="KW-0732">Signal</keyword>
<evidence type="ECO:0000256" key="1">
    <source>
        <dbReference type="SAM" id="SignalP"/>
    </source>
</evidence>
<evidence type="ECO:0000313" key="3">
    <source>
        <dbReference type="Proteomes" id="UP000237684"/>
    </source>
</evidence>
<dbReference type="InParanoid" id="A0A2S8SSM5"/>
<name>A0A2S8SSM5_9BACT</name>